<keyword evidence="2" id="KW-1185">Reference proteome</keyword>
<accession>A0A1H7EVN5</accession>
<gene>
    <name evidence="1" type="ORF">SAMN05421740_10155</name>
</gene>
<name>A0A1H7EVN5_9SPHI</name>
<dbReference type="STRING" id="332977.SAMN05421740_10155"/>
<dbReference type="RefSeq" id="WP_090601863.1">
    <property type="nucleotide sequence ID" value="NZ_FNZR01000001.1"/>
</dbReference>
<protein>
    <submittedName>
        <fullName evidence="1">Uncharacterized protein</fullName>
    </submittedName>
</protein>
<sequence>MAKTPQPHILQQLLHNLDVSTGATRQSVAELAGLLEKSVVNRRSVQVLEPGEAIEVDSPEYEVLKREVAVPSLGAIRDFRFADLSVKPDHSLGPFITDLGQQVWFDFVKFIKVGSISVAGDSVPILYLSLNTLLLRSVTELAIPKGSIWIRANLLNTQAPTDGFIGFKIKGGKITFRTAVRPSATGITLTGQNTFALSLELDNEVAATPDDTYGKDAQHVELDLPETLNFAYAGKKLTLNPLASGIELTAFGDKQAFSMANTTFGYDSAESLLYLGIAPVGENDFAIVESASPFFSLQGKTKILKSYWKFNSRRLPENKAIPVSHNGFLEVQFAEGLSCSWSGLEKAPERVLLQKAVAYFLKGTIQIKDSAAKFGPLSETLYLWQYPGDDRYTEENEPLNTEVRADFGKHPDFLLLSLGQGTEIVAAKADLDFHINKPLRADGTPLSPESQGSMYVKMVNKANKSVSLLAYPDGFKDTAEQQHQFAIENAFFTTGGLNGLALTGTLDADNHVTKGTLALNFDLYRLIPSLPHPYTGRINFTDKHQWDIYRNQYRGIPSANGSLQAICSWEPAANGREVDVDFTIKEKVLHPTNLDNHRFLLAKDEQLYKLDFRQHQQLFLFEDEENKRRSTEAFTLFDVSTNYDHLGISMSFNNLRALREKRAEGISVDGENIVTISRMNLQAPMTLLNGMTLPHITWEPFINETEIRNPDGTLNTAEPVPGYLTQENNSYPTVFSQVDNLPVNINPLDYITRFKQNLNPEEGTFYNQEAADSRIFFTLPNGKLSIASIEKFDPDNPTLAQKHLEFIVPTFKSGTPAALTGGTQFRIAAFQPETAFAPPKMTGYTRQLRSIKNDAGKTVLGESVHYIFNNVFAKDIHYELGVPLTHIDFSGYGASTYSDWRRPLAKYASIAQAKFDILRGRTAHEIVQAVSMIYPYGICATRTISFFRKNNAVIYREDSGWIAQSDGLFSFTVQNEEDGTNLPSRFSFHPGLFLGAYNVRNIQEIQGDYIDFDYNLRAGDYYKLDTDPLNIFEYQPGDSVPQQHARFIGVTFDADAAIDGVANEDGSNRVVGRKFKGYLQLAPEGVPIPAHALRELMQGNNASLGGNVDCLVNIAGSGQILKASRVDITASYQEDNAADPAFIGTVRGSVQLPDEGSWSMVEVDADGDVGTLQNDKNISVIRKGLRQRGEDKLIIVYADDRSKIAFPDALLNNGFKKVYGILQNTGTQKMLFRDPLLKKGQPSKLFAANPLLADAFRLLDSKGPFPNISKGIEILDSDGINPESAIDILPGIGGLKKKIENYELPDAMSFNIFGDEDSGFRIYVHYKNETSNQQTKKTLINYITDSSQSPAEKMNNQLDNLSILVDLAFFKPLLTITGDFKSGISVKPSLDKGIGPQLKLAEPLEKIAQILEFLSELNMNKPVEAIQKGLKIAMSNSADSWEYKFKADKELPVVQFPFDPISYNSPTTPLKLDAYFKVGCYFNQPITIPNTINQLVPSVGAYLELGAEIRVMCVSLAAATIYAVGKAQVGLAADLNNPPTLYFKFGFGVELAVGLPVIGSVAVTYMVGIDMAINSDALVVGAFLYFRGRVEIFGGIVTVTIAIEAKGSIEKQSGNAPTNMVASCTFALDISIAFVINIDFTETWTETRQIA</sequence>
<proteinExistence type="predicted"/>
<dbReference type="OrthoDB" id="8444443at2"/>
<organism evidence="1 2">
    <name type="scientific">Parapedobacter koreensis</name>
    <dbReference type="NCBI Taxonomy" id="332977"/>
    <lineage>
        <taxon>Bacteria</taxon>
        <taxon>Pseudomonadati</taxon>
        <taxon>Bacteroidota</taxon>
        <taxon>Sphingobacteriia</taxon>
        <taxon>Sphingobacteriales</taxon>
        <taxon>Sphingobacteriaceae</taxon>
        <taxon>Parapedobacter</taxon>
    </lineage>
</organism>
<reference evidence="2" key="1">
    <citation type="submission" date="2016-10" db="EMBL/GenBank/DDBJ databases">
        <authorList>
            <person name="Varghese N."/>
            <person name="Submissions S."/>
        </authorList>
    </citation>
    <scope>NUCLEOTIDE SEQUENCE [LARGE SCALE GENOMIC DNA]</scope>
    <source>
        <strain evidence="2">Jip14</strain>
    </source>
</reference>
<evidence type="ECO:0000313" key="2">
    <source>
        <dbReference type="Proteomes" id="UP000198916"/>
    </source>
</evidence>
<evidence type="ECO:0000313" key="1">
    <source>
        <dbReference type="EMBL" id="SEK17963.1"/>
    </source>
</evidence>
<dbReference type="Proteomes" id="UP000198916">
    <property type="component" value="Unassembled WGS sequence"/>
</dbReference>
<dbReference type="EMBL" id="FNZR01000001">
    <property type="protein sequence ID" value="SEK17963.1"/>
    <property type="molecule type" value="Genomic_DNA"/>
</dbReference>